<dbReference type="Pfam" id="PF05593">
    <property type="entry name" value="RHS_repeat"/>
    <property type="match status" value="1"/>
</dbReference>
<feature type="signal peptide" evidence="5">
    <location>
        <begin position="1"/>
        <end position="18"/>
    </location>
</feature>
<dbReference type="NCBIfam" id="TIGR01643">
    <property type="entry name" value="YD_repeat_2x"/>
    <property type="match status" value="1"/>
</dbReference>
<keyword evidence="5" id="KW-0732">Signal</keyword>
<sequence>MKKIYFVLLITLGILHYAQPSVHDTQGNIEVNVDGQLQYTLPIETPPGIKSVAPQINLIYTSGTGTGIAGYGWNISGLTSISRMGKTIEKDGEFQGIRFNNNDFYSFNGQRLIYKSGGSGPVNTGVNGALSTTEKYSNIKVKAVGSVTGQEWQGPEYWEVTFEDGSQAWYGATTNGASSARTPLEYNIVKWKDAQGNYITYNYLLSNNVSVISSIQWGGNEELGKPHFNTISFNYIGRDLKENAYLNGIQFVQDKLLKSVVVSSSGSQFKKYVVSYNNDIVNNDNNKVVGYQFADTIKVFNSQNEAANPATFSTKKLSTSMQEKSFVDFSDVVGSGDYNGDGLIDFILKQTAQNGKPEGYYLYFDKLNNESSPFLYLGPSSDFSSFANFTIKPSNNIVKARQGLVTIKNIDSPSNPQSNGGIEIKCYSINLDPALLNTLNNPLVLEHSKFINPTDYLAGSSYPQFPPANYGYYIKSDAMSPKDIDVNLDGVSELIFTLYDKGYYKRQNPYPYEWVTVELGYRYVIIDQDDFASNTFTKINTPTTTNALESAFAMDFDNDKVLDIIKIEAPNYNNYESTNVTYYTRNKYSNAVLQRSVNTPVNVVSQYFVKKIGNSGNYKYVLTLKQRHSIKGLRNEVKFGDLNGDGNIEIITPLEKNLGSDSHIAGYSFYLNNGKTLSESFQGFIEYYNSNYIQNGYYEKSHNGIIDIDNDGKADFLSLYAGYNTQGSGFSNLILTKLNEFQYDPTNIQFKWSYKLTSLLTNHRGGNAIFPIYGDFRINNTNSKILFISNSLANSNDRKIISYFHYNLGSDKNISAINQGGITTSINYKELDPSVNSNFYAPAKVEQYPYMELDRLPQTFAVSQITQAGRKQDFRYRGMITHLHGRGMVGFRQTARSSWYADGLENTKVWSGIEIDPLNDSVPTKEWSVRPNNEDQIFDLSVNNSQILTLKQTTYQIDLVTGIAYNAIKAIVPKTNITKDFQKNITYETTITYDQFYLPKLTETTINGSFAKKTTELNYIHNQSGEGKNYFIGRPDYKIERVDAYGDTKWAKEVYTYNNNLLETLTKFDNNTVSWIREKYYYDEGSAQGFGNITKKEITNYVDAQIISSQAQYEPKGRFVIRKTDNLGLQTNYTYNDWGQILTESDVFGNIVTNSYDNWGKPTASTSTLSGTTTYDYYRDSSYNLRTTQNNPDGSIAIKFVNALGQNYKTVTKAFEQNKYVSKETKYDNIGRITYESIPYFENSISSNYASSYGSIISYNDSFFPAKVTAKEPYNGKEIETAVSGRVTTTTEKNGYLRTYTKTADALGNTINSSDPGGNIIFEYNANGQQTKASYGGNIVKTSYDEWGRKSAFYDPANGEYSYEYTGAGDIRKEISKNGYKKYTYRSNGLLDSVEERSNDNVATVKNYSFSYNQYWQIAAKSGTSNGKSYTTAYGYYSNGRFWGSTEYLEGREFRNWDTVYDSYGNIKSYKKQIVSNGVTTSVEIENFYSPWDGSLYQVKEKGNGKLLWELQSTNAKGQVENAKLGATQITNTYSQLGYISTAKHISPIDTIINNYYIFEGQKNELSLRYNYISGLNETFGYDNNNRLTSWTNPKTGQTSYNTYDEKGRITANDQIGNIGFNIGGNVYRASNIKLNANGMANYGIGGQNILLQNIKYNENNDPVKIRGRQNDYAFEYGLSANRQVMYYGGKFENNQNASFTKYYSEDASFEIKRNKWGQEKHVIYVGGSPYESNIVYIRSFGSSTTSVHFLHKDYLGNILAIVSEGGYPVERRHYDAWGKLTSLRIAGGLYDPDNYTGELLVDRGYTSHELLMGVQLIHMNGRLYDPLLRRFLNADENIQDPFNTQNYNKYGYVMNNPLLYNDPSGEFWVAGFFLTYIGPAIYAAIVGAGIGAAIYVAKGLFTNNWSWGGFAKSVLLGAVSGFATGGLANVFSATGFFATTGVGALTGGLGGGIDALFNGTDFLKGVLRGAAFGGSIAGISWGIAKIVKAATISAGNHEYRLSDSPINDIGNGSENVKYSYGTIQEFQDAYGGLGNYGVRNIYLKTPEGYGVAADGLFYKKSWWDNLWGLERNVAKGEILGVTFPSNDIYMSKAAFASKSQFVDTITHETAHVILQNSKSAALAASGVSTNMGMYARYLDNNGHVSIRKMSIELFNKNPWLKLPWRIPLYYFQNSQPALDKLLTPLIKPFNF</sequence>
<feature type="transmembrane region" description="Helical" evidence="4">
    <location>
        <begin position="1935"/>
        <end position="1954"/>
    </location>
</feature>
<evidence type="ECO:0000256" key="5">
    <source>
        <dbReference type="SAM" id="SignalP"/>
    </source>
</evidence>
<dbReference type="EMBL" id="CP094532">
    <property type="protein sequence ID" value="UOE40222.1"/>
    <property type="molecule type" value="Genomic_DNA"/>
</dbReference>
<evidence type="ECO:0000256" key="3">
    <source>
        <dbReference type="ARBA" id="ARBA00023026"/>
    </source>
</evidence>
<dbReference type="InterPro" id="IPR028994">
    <property type="entry name" value="Integrin_alpha_N"/>
</dbReference>
<dbReference type="InterPro" id="IPR031325">
    <property type="entry name" value="RHS_repeat"/>
</dbReference>
<evidence type="ECO:0000256" key="2">
    <source>
        <dbReference type="ARBA" id="ARBA00022525"/>
    </source>
</evidence>
<comment type="subcellular location">
    <subcellularLocation>
        <location evidence="1">Secreted</location>
    </subcellularLocation>
</comment>
<keyword evidence="2" id="KW-0964">Secreted</keyword>
<name>A0ABY4BM07_9FLAO</name>
<dbReference type="InterPro" id="IPR003284">
    <property type="entry name" value="Sal_SpvB"/>
</dbReference>
<keyword evidence="4" id="KW-0472">Membrane</keyword>
<dbReference type="Pfam" id="PF03534">
    <property type="entry name" value="SpvB"/>
    <property type="match status" value="1"/>
</dbReference>
<feature type="chain" id="PRO_5046132218" evidence="5">
    <location>
        <begin position="19"/>
        <end position="2192"/>
    </location>
</feature>
<reference evidence="6 7" key="1">
    <citation type="submission" date="2022-03" db="EMBL/GenBank/DDBJ databases">
        <title>Chryseobacterium sp. isolated from particulate matters in swine house.</title>
        <authorList>
            <person name="Won M."/>
            <person name="Kim S.-J."/>
            <person name="Kwon S.-W."/>
        </authorList>
    </citation>
    <scope>NUCLEOTIDE SEQUENCE [LARGE SCALE GENOMIC DNA]</scope>
    <source>
        <strain evidence="6 7">SC2-2</strain>
    </source>
</reference>
<dbReference type="InterPro" id="IPR050708">
    <property type="entry name" value="T6SS_VgrG/RHS"/>
</dbReference>
<dbReference type="InterPro" id="IPR006530">
    <property type="entry name" value="YD"/>
</dbReference>
<organism evidence="6 7">
    <name type="scientific">Chryseobacterium suipulveris</name>
    <dbReference type="NCBI Taxonomy" id="2929800"/>
    <lineage>
        <taxon>Bacteria</taxon>
        <taxon>Pseudomonadati</taxon>
        <taxon>Bacteroidota</taxon>
        <taxon>Flavobacteriia</taxon>
        <taxon>Flavobacteriales</taxon>
        <taxon>Weeksellaceae</taxon>
        <taxon>Chryseobacterium group</taxon>
        <taxon>Chryseobacterium</taxon>
    </lineage>
</organism>
<evidence type="ECO:0000256" key="4">
    <source>
        <dbReference type="SAM" id="Phobius"/>
    </source>
</evidence>
<keyword evidence="4" id="KW-0812">Transmembrane</keyword>
<feature type="transmembrane region" description="Helical" evidence="4">
    <location>
        <begin position="1868"/>
        <end position="1898"/>
    </location>
</feature>
<keyword evidence="3" id="KW-0843">Virulence</keyword>
<dbReference type="PANTHER" id="PTHR32305:SF15">
    <property type="entry name" value="PROTEIN RHSA-RELATED"/>
    <property type="match status" value="1"/>
</dbReference>
<dbReference type="NCBIfam" id="TIGR03696">
    <property type="entry name" value="Rhs_assc_core"/>
    <property type="match status" value="1"/>
</dbReference>
<keyword evidence="4" id="KW-1133">Transmembrane helix</keyword>
<feature type="transmembrane region" description="Helical" evidence="4">
    <location>
        <begin position="1910"/>
        <end position="1929"/>
    </location>
</feature>
<dbReference type="SUPFAM" id="SSF69318">
    <property type="entry name" value="Integrin alpha N-terminal domain"/>
    <property type="match status" value="1"/>
</dbReference>
<protein>
    <submittedName>
        <fullName evidence="6">Type IV secretion protein Rhs</fullName>
    </submittedName>
</protein>
<accession>A0ABY4BM07</accession>
<evidence type="ECO:0000256" key="1">
    <source>
        <dbReference type="ARBA" id="ARBA00004613"/>
    </source>
</evidence>
<dbReference type="PANTHER" id="PTHR32305">
    <property type="match status" value="1"/>
</dbReference>
<feature type="transmembrane region" description="Helical" evidence="4">
    <location>
        <begin position="1966"/>
        <end position="1985"/>
    </location>
</feature>
<dbReference type="Proteomes" id="UP000831460">
    <property type="component" value="Chromosome"/>
</dbReference>
<evidence type="ECO:0000313" key="7">
    <source>
        <dbReference type="Proteomes" id="UP000831460"/>
    </source>
</evidence>
<dbReference type="Gene3D" id="2.180.10.10">
    <property type="entry name" value="RHS repeat-associated core"/>
    <property type="match status" value="1"/>
</dbReference>
<dbReference type="RefSeq" id="WP_243548247.1">
    <property type="nucleotide sequence ID" value="NZ_CP094532.1"/>
</dbReference>
<dbReference type="InterPro" id="IPR022385">
    <property type="entry name" value="Rhs_assc_core"/>
</dbReference>
<keyword evidence="7" id="KW-1185">Reference proteome</keyword>
<evidence type="ECO:0000313" key="6">
    <source>
        <dbReference type="EMBL" id="UOE40222.1"/>
    </source>
</evidence>
<gene>
    <name evidence="6" type="ORF">MTP09_09880</name>
</gene>
<proteinExistence type="predicted"/>